<dbReference type="KEGG" id="hro:HELRODRAFT_189909"/>
<dbReference type="GeneID" id="20211418"/>
<dbReference type="EMBL" id="KB097753">
    <property type="protein sequence ID" value="ESN90595.1"/>
    <property type="molecule type" value="Genomic_DNA"/>
</dbReference>
<dbReference type="InterPro" id="IPR013548">
    <property type="entry name" value="Plexin_cytoplasmic_RasGAP_dom"/>
</dbReference>
<dbReference type="PANTHER" id="PTHR22625:SF70">
    <property type="entry name" value="PLEXIN A, ISOFORM A"/>
    <property type="match status" value="1"/>
</dbReference>
<evidence type="ECO:0000256" key="1">
    <source>
        <dbReference type="SAM" id="MobiDB-lite"/>
    </source>
</evidence>
<dbReference type="InterPro" id="IPR008936">
    <property type="entry name" value="Rho_GTPase_activation_prot"/>
</dbReference>
<dbReference type="InterPro" id="IPR046800">
    <property type="entry name" value="Plexin_RBD"/>
</dbReference>
<feature type="domain" description="Plexin cytoplasmic RhoGTPase-binding" evidence="3">
    <location>
        <begin position="92"/>
        <end position="190"/>
    </location>
</feature>
<accession>T1FRH1</accession>
<dbReference type="SUPFAM" id="SSF48350">
    <property type="entry name" value="GTPase activation domain, GAP"/>
    <property type="match status" value="1"/>
</dbReference>
<dbReference type="GO" id="GO:0017154">
    <property type="term" value="F:semaphorin receptor activity"/>
    <property type="evidence" value="ECO:0007669"/>
    <property type="project" value="InterPro"/>
</dbReference>
<dbReference type="Proteomes" id="UP000015101">
    <property type="component" value="Unassembled WGS sequence"/>
</dbReference>
<reference evidence="5" key="3">
    <citation type="submission" date="2015-06" db="UniProtKB">
        <authorList>
            <consortium name="EnsemblMetazoa"/>
        </authorList>
    </citation>
    <scope>IDENTIFICATION</scope>
</reference>
<evidence type="ECO:0000313" key="5">
    <source>
        <dbReference type="EnsemblMetazoa" id="HelroP189909"/>
    </source>
</evidence>
<dbReference type="STRING" id="6412.T1FRH1"/>
<evidence type="ECO:0000313" key="6">
    <source>
        <dbReference type="Proteomes" id="UP000015101"/>
    </source>
</evidence>
<dbReference type="Pfam" id="PF08337">
    <property type="entry name" value="Plexin_cytopl"/>
    <property type="match status" value="2"/>
</dbReference>
<dbReference type="InParanoid" id="T1FRH1"/>
<reference evidence="6" key="1">
    <citation type="submission" date="2012-12" db="EMBL/GenBank/DDBJ databases">
        <authorList>
            <person name="Hellsten U."/>
            <person name="Grimwood J."/>
            <person name="Chapman J.A."/>
            <person name="Shapiro H."/>
            <person name="Aerts A."/>
            <person name="Otillar R.P."/>
            <person name="Terry A.Y."/>
            <person name="Boore J.L."/>
            <person name="Simakov O."/>
            <person name="Marletaz F."/>
            <person name="Cho S.-J."/>
            <person name="Edsinger-Gonzales E."/>
            <person name="Havlak P."/>
            <person name="Kuo D.-H."/>
            <person name="Larsson T."/>
            <person name="Lv J."/>
            <person name="Arendt D."/>
            <person name="Savage R."/>
            <person name="Osoegawa K."/>
            <person name="de Jong P."/>
            <person name="Lindberg D.R."/>
            <person name="Seaver E.C."/>
            <person name="Weisblat D.A."/>
            <person name="Putnam N.H."/>
            <person name="Grigoriev I.V."/>
            <person name="Rokhsar D.S."/>
        </authorList>
    </citation>
    <scope>NUCLEOTIDE SEQUENCE</scope>
</reference>
<feature type="region of interest" description="Disordered" evidence="1">
    <location>
        <begin position="337"/>
        <end position="372"/>
    </location>
</feature>
<evidence type="ECO:0008006" key="7">
    <source>
        <dbReference type="Google" id="ProtNLM"/>
    </source>
</evidence>
<dbReference type="EnsemblMetazoa" id="HelroT189909">
    <property type="protein sequence ID" value="HelroP189909"/>
    <property type="gene ID" value="HelroG189909"/>
</dbReference>
<dbReference type="OrthoDB" id="125363at2759"/>
<evidence type="ECO:0000259" key="2">
    <source>
        <dbReference type="Pfam" id="PF08337"/>
    </source>
</evidence>
<dbReference type="Gene3D" id="1.10.506.10">
    <property type="entry name" value="GTPase Activation - p120gap, domain 1"/>
    <property type="match status" value="1"/>
</dbReference>
<dbReference type="RefSeq" id="XP_009031497.1">
    <property type="nucleotide sequence ID" value="XM_009033249.1"/>
</dbReference>
<dbReference type="eggNOG" id="KOG3610">
    <property type="taxonomic scope" value="Eukaryota"/>
</dbReference>
<dbReference type="Pfam" id="PF20170">
    <property type="entry name" value="Plexin_RBD"/>
    <property type="match status" value="1"/>
</dbReference>
<evidence type="ECO:0000259" key="3">
    <source>
        <dbReference type="Pfam" id="PF20170"/>
    </source>
</evidence>
<proteinExistence type="predicted"/>
<feature type="compositionally biased region" description="Low complexity" evidence="1">
    <location>
        <begin position="337"/>
        <end position="357"/>
    </location>
</feature>
<dbReference type="InterPro" id="IPR031148">
    <property type="entry name" value="Plexin"/>
</dbReference>
<dbReference type="HOGENOM" id="CLU_400775_0_0_1"/>
<feature type="domain" description="Plexin cytoplasmic RasGAP" evidence="2">
    <location>
        <begin position="10"/>
        <end position="428"/>
    </location>
</feature>
<sequence>MFFTANNHFSVIKSLLTEHVEKYLNERGQSKMVMMGTGGVANMLLTNWFAMLLYAPIKHTVGSSFYKLFLAIKYQIKRGPVDDVTGQSLYSLNADWLINRRIEFKTLTLVVLGPDIQLKERRLLRVLDCDTVDQVKEKILDALYCNLPYSNRPRKDCLDLEWHTSSKVRIRLSDNATSKSFNNLQHANNTSYNSIYNINNNNFNYLPTLSYYRVADMSVMALVPKISNQNFHCCLEEKLSNNKNKNNFSNNNNTNNFYRCNSNNANINNNNTHISPTTILNNITSNNNINKISNNVINNINNNNKEKSRHNIQKGCLNDACNNFSIIQHDNNDKTINTITTTTNNNNNNSNNNNNNSRRTDNDQNNRLTPRHLVSNYSDDRSKTLLTASRLTDHDNEFISAVCTTKKVLESYIFDLFEVIFSVQYRTPNTSNTVDTHQIYRSQQTNSIAASPAPKTPAAYHAQFNRTAFQQQCNTTDRKSLTNNNQQHHHQQQQNQQLNLSLLMAPIKFIFDFLDEQALQYGVDDTKVVNAWKSNSLPLRIWLSLIKNVDRLFDVKLTPSVKRNLSAVAQIFRDCCSSDVRKLTKDSKFSELLFAREVKKFKRVVEHYYESVKKLPSLSHHELLSDISECISEHADSFNMERALLELYHFVEDLSVELMQSLNENEMAHKSNLSFHLSQLCLSMSII</sequence>
<protein>
    <recommendedName>
        <fullName evidence="7">Plexin cytoplasmic RasGAP domain-containing protein</fullName>
    </recommendedName>
</protein>
<reference evidence="4 6" key="2">
    <citation type="journal article" date="2013" name="Nature">
        <title>Insights into bilaterian evolution from three spiralian genomes.</title>
        <authorList>
            <person name="Simakov O."/>
            <person name="Marletaz F."/>
            <person name="Cho S.J."/>
            <person name="Edsinger-Gonzales E."/>
            <person name="Havlak P."/>
            <person name="Hellsten U."/>
            <person name="Kuo D.H."/>
            <person name="Larsson T."/>
            <person name="Lv J."/>
            <person name="Arendt D."/>
            <person name="Savage R."/>
            <person name="Osoegawa K."/>
            <person name="de Jong P."/>
            <person name="Grimwood J."/>
            <person name="Chapman J.A."/>
            <person name="Shapiro H."/>
            <person name="Aerts A."/>
            <person name="Otillar R.P."/>
            <person name="Terry A.Y."/>
            <person name="Boore J.L."/>
            <person name="Grigoriev I.V."/>
            <person name="Lindberg D.R."/>
            <person name="Seaver E.C."/>
            <person name="Weisblat D.A."/>
            <person name="Putnam N.H."/>
            <person name="Rokhsar D.S."/>
        </authorList>
    </citation>
    <scope>NUCLEOTIDE SEQUENCE</scope>
</reference>
<organism evidence="5 6">
    <name type="scientific">Helobdella robusta</name>
    <name type="common">Californian leech</name>
    <dbReference type="NCBI Taxonomy" id="6412"/>
    <lineage>
        <taxon>Eukaryota</taxon>
        <taxon>Metazoa</taxon>
        <taxon>Spiralia</taxon>
        <taxon>Lophotrochozoa</taxon>
        <taxon>Annelida</taxon>
        <taxon>Clitellata</taxon>
        <taxon>Hirudinea</taxon>
        <taxon>Rhynchobdellida</taxon>
        <taxon>Glossiphoniidae</taxon>
        <taxon>Helobdella</taxon>
    </lineage>
</organism>
<name>T1FRH1_HELRO</name>
<dbReference type="EMBL" id="AMQM01002302">
    <property type="status" value="NOT_ANNOTATED_CDS"/>
    <property type="molecule type" value="Genomic_DNA"/>
</dbReference>
<dbReference type="Gene3D" id="3.10.20.90">
    <property type="entry name" value="Phosphatidylinositol 3-kinase Catalytic Subunit, Chain A, domain 1"/>
    <property type="match status" value="1"/>
</dbReference>
<dbReference type="PANTHER" id="PTHR22625">
    <property type="entry name" value="PLEXIN"/>
    <property type="match status" value="1"/>
</dbReference>
<keyword evidence="6" id="KW-1185">Reference proteome</keyword>
<feature type="domain" description="Plexin cytoplasmic RasGAP" evidence="2">
    <location>
        <begin position="506"/>
        <end position="653"/>
    </location>
</feature>
<dbReference type="AlphaFoldDB" id="T1FRH1"/>
<gene>
    <name evidence="5" type="primary">20211418</name>
    <name evidence="4" type="ORF">HELRODRAFT_189909</name>
</gene>
<evidence type="ECO:0000313" key="4">
    <source>
        <dbReference type="EMBL" id="ESN90595.1"/>
    </source>
</evidence>
<dbReference type="CTD" id="20211418"/>